<evidence type="ECO:0000256" key="6">
    <source>
        <dbReference type="RuleBase" id="RU003435"/>
    </source>
</evidence>
<feature type="domain" description="Peptidase M3A/M3B catalytic" evidence="7">
    <location>
        <begin position="177"/>
        <end position="556"/>
    </location>
</feature>
<dbReference type="InterPro" id="IPR011976">
    <property type="entry name" value="Pept_M3B_oligopep-rel"/>
</dbReference>
<dbReference type="Proteomes" id="UP000280296">
    <property type="component" value="Unassembled WGS sequence"/>
</dbReference>
<reference evidence="8 9" key="1">
    <citation type="submission" date="2018-12" db="EMBL/GenBank/DDBJ databases">
        <authorList>
            <person name="Toschakov S.V."/>
        </authorList>
    </citation>
    <scope>NUCLEOTIDE SEQUENCE [LARGE SCALE GENOMIC DNA]</scope>
    <source>
        <strain evidence="8 9">GM2012</strain>
    </source>
</reference>
<dbReference type="Pfam" id="PF01432">
    <property type="entry name" value="Peptidase_M3"/>
    <property type="match status" value="1"/>
</dbReference>
<dbReference type="GO" id="GO:0006508">
    <property type="term" value="P:proteolysis"/>
    <property type="evidence" value="ECO:0007669"/>
    <property type="project" value="UniProtKB-KW"/>
</dbReference>
<dbReference type="AlphaFoldDB" id="A0A432MMG4"/>
<dbReference type="PANTHER" id="PTHR11804:SF48">
    <property type="entry name" value="PUTATIVE-RELATED"/>
    <property type="match status" value="1"/>
</dbReference>
<keyword evidence="2 6" id="KW-0479">Metal-binding</keyword>
<evidence type="ECO:0000256" key="2">
    <source>
        <dbReference type="ARBA" id="ARBA00022723"/>
    </source>
</evidence>
<evidence type="ECO:0000256" key="3">
    <source>
        <dbReference type="ARBA" id="ARBA00022801"/>
    </source>
</evidence>
<name>A0A432MMG4_9BACT</name>
<dbReference type="NCBIfam" id="TIGR02289">
    <property type="entry name" value="M3_not_pepF"/>
    <property type="match status" value="1"/>
</dbReference>
<dbReference type="OrthoDB" id="9762795at2"/>
<evidence type="ECO:0000259" key="7">
    <source>
        <dbReference type="Pfam" id="PF01432"/>
    </source>
</evidence>
<dbReference type="InterPro" id="IPR045090">
    <property type="entry name" value="Pept_M3A_M3B"/>
</dbReference>
<sequence length="574" mass="66167">MSAASYVPETFPHRWLPADVELKTWEQIEPYYQQLLERPIHSPAELEQWLRDVGELNSAVSQERDSRYIAMTCQTDDPEREAAYLAYVRDIEPKLKPYRNRLRNAYLDSPHRAGLPADRYEVFNRSQENRRNLYREANIPRETELAELGQKYQKTIGAMTATFRGEEKTLPQLAPFLEEPDRALREEVWRLISRRRLQDRDALDDLFDRMLALRVEIAREAGFDDFVAYCYASRERFDYGPDQAKAFQDAVESEVVPLARALQQQRRVAMNLERLRPWDLSVDPQGRPPLRPFADADRLAEGATEIFSRVDPELGAQFAFMRQRNLLDLANRKGKAPGGYQTTLEDDRLPFIFMNAVGVDGDLRTVLHEGGHAFHTLAARGEPLADYRDAPIEFCEVASMSMELLGAPELTVFYSEADARRSYRELLEGIVLILPWIATVDAFQHWIYRNPGHSRDDRRAAWDALMDRFGGLVDWSGLEEVRSNSWHRQLHIFLYPFYYIEYGIAQLGALQVWRRSRSDRQAAVSSYRSALALGGSRPLPELFEAAGATFDFSAATIAPLMREVWEELHRLGDA</sequence>
<keyword evidence="5 6" id="KW-0482">Metalloprotease</keyword>
<comment type="caution">
    <text evidence="8">The sequence shown here is derived from an EMBL/GenBank/DDBJ whole genome shotgun (WGS) entry which is preliminary data.</text>
</comment>
<dbReference type="GO" id="GO:0004222">
    <property type="term" value="F:metalloendopeptidase activity"/>
    <property type="evidence" value="ECO:0007669"/>
    <property type="project" value="InterPro"/>
</dbReference>
<protein>
    <submittedName>
        <fullName evidence="8">M3 family oligoendopeptidase</fullName>
    </submittedName>
</protein>
<dbReference type="InterPro" id="IPR001567">
    <property type="entry name" value="Pept_M3A_M3B_dom"/>
</dbReference>
<dbReference type="PANTHER" id="PTHR11804">
    <property type="entry name" value="PROTEASE M3 THIMET OLIGOPEPTIDASE-RELATED"/>
    <property type="match status" value="1"/>
</dbReference>
<evidence type="ECO:0000313" key="9">
    <source>
        <dbReference type="Proteomes" id="UP000280296"/>
    </source>
</evidence>
<dbReference type="GO" id="GO:0046872">
    <property type="term" value="F:metal ion binding"/>
    <property type="evidence" value="ECO:0007669"/>
    <property type="project" value="UniProtKB-UniRule"/>
</dbReference>
<dbReference type="SUPFAM" id="SSF55486">
    <property type="entry name" value="Metalloproteases ('zincins'), catalytic domain"/>
    <property type="match status" value="1"/>
</dbReference>
<evidence type="ECO:0000256" key="4">
    <source>
        <dbReference type="ARBA" id="ARBA00022833"/>
    </source>
</evidence>
<dbReference type="RefSeq" id="WP_126724539.1">
    <property type="nucleotide sequence ID" value="NZ_RYZH01000009.1"/>
</dbReference>
<comment type="cofactor">
    <cofactor evidence="6">
        <name>Zn(2+)</name>
        <dbReference type="ChEBI" id="CHEBI:29105"/>
    </cofactor>
    <text evidence="6">Binds 1 zinc ion.</text>
</comment>
<dbReference type="EMBL" id="RYZH01000009">
    <property type="protein sequence ID" value="RUL88612.1"/>
    <property type="molecule type" value="Genomic_DNA"/>
</dbReference>
<dbReference type="GO" id="GO:0006518">
    <property type="term" value="P:peptide metabolic process"/>
    <property type="evidence" value="ECO:0007669"/>
    <property type="project" value="TreeGrafter"/>
</dbReference>
<keyword evidence="4 6" id="KW-0862">Zinc</keyword>
<evidence type="ECO:0000256" key="1">
    <source>
        <dbReference type="ARBA" id="ARBA00022670"/>
    </source>
</evidence>
<organism evidence="8 9">
    <name type="scientific">Tautonia sociabilis</name>
    <dbReference type="NCBI Taxonomy" id="2080755"/>
    <lineage>
        <taxon>Bacteria</taxon>
        <taxon>Pseudomonadati</taxon>
        <taxon>Planctomycetota</taxon>
        <taxon>Planctomycetia</taxon>
        <taxon>Isosphaerales</taxon>
        <taxon>Isosphaeraceae</taxon>
        <taxon>Tautonia</taxon>
    </lineage>
</organism>
<keyword evidence="3 6" id="KW-0378">Hydrolase</keyword>
<reference evidence="8 9" key="2">
    <citation type="submission" date="2019-01" db="EMBL/GenBank/DDBJ databases">
        <title>Tautonia sociabilis, a novel thermotolerant planctomycete of Isosphaeraceae family, isolated from a 4000 m deep subterranean habitat.</title>
        <authorList>
            <person name="Kovaleva O.L."/>
            <person name="Elcheninov A.G."/>
            <person name="Van Heerden E."/>
            <person name="Toshchakov S.V."/>
            <person name="Novikov A."/>
            <person name="Bonch-Osmolovskaya E.A."/>
            <person name="Kublanov I.V."/>
        </authorList>
    </citation>
    <scope>NUCLEOTIDE SEQUENCE [LARGE SCALE GENOMIC DNA]</scope>
    <source>
        <strain evidence="8 9">GM2012</strain>
    </source>
</reference>
<evidence type="ECO:0000313" key="8">
    <source>
        <dbReference type="EMBL" id="RUL88612.1"/>
    </source>
</evidence>
<dbReference type="Gene3D" id="1.10.1370.30">
    <property type="match status" value="1"/>
</dbReference>
<evidence type="ECO:0000256" key="5">
    <source>
        <dbReference type="ARBA" id="ARBA00023049"/>
    </source>
</evidence>
<proteinExistence type="inferred from homology"/>
<gene>
    <name evidence="8" type="ORF">TsocGM_06730</name>
</gene>
<keyword evidence="9" id="KW-1185">Reference proteome</keyword>
<accession>A0A432MMG4</accession>
<comment type="similarity">
    <text evidence="6">Belongs to the peptidase M3 family.</text>
</comment>
<keyword evidence="1 6" id="KW-0645">Protease</keyword>
<dbReference type="CDD" id="cd09606">
    <property type="entry name" value="M3B_PepF"/>
    <property type="match status" value="1"/>
</dbReference>